<evidence type="ECO:0000313" key="3">
    <source>
        <dbReference type="Proteomes" id="UP000245119"/>
    </source>
</evidence>
<feature type="compositionally biased region" description="Basic and acidic residues" evidence="1">
    <location>
        <begin position="165"/>
        <end position="174"/>
    </location>
</feature>
<gene>
    <name evidence="2" type="ORF">C0Q70_20664</name>
</gene>
<dbReference type="STRING" id="400727.A0A2T7NG66"/>
<name>A0A2T7NG66_POMCA</name>
<feature type="compositionally biased region" description="Basic and acidic residues" evidence="1">
    <location>
        <begin position="191"/>
        <end position="208"/>
    </location>
</feature>
<dbReference type="AlphaFoldDB" id="A0A2T7NG66"/>
<reference evidence="2 3" key="1">
    <citation type="submission" date="2018-04" db="EMBL/GenBank/DDBJ databases">
        <title>The genome of golden apple snail Pomacea canaliculata provides insight into stress tolerance and invasive adaptation.</title>
        <authorList>
            <person name="Liu C."/>
            <person name="Liu B."/>
            <person name="Ren Y."/>
            <person name="Zhang Y."/>
            <person name="Wang H."/>
            <person name="Li S."/>
            <person name="Jiang F."/>
            <person name="Yin L."/>
            <person name="Zhang G."/>
            <person name="Qian W."/>
            <person name="Fan W."/>
        </authorList>
    </citation>
    <scope>NUCLEOTIDE SEQUENCE [LARGE SCALE GENOMIC DNA]</scope>
    <source>
        <strain evidence="2">SZHN2017</strain>
        <tissue evidence="2">Muscle</tissue>
    </source>
</reference>
<protein>
    <submittedName>
        <fullName evidence="2">Uncharacterized protein</fullName>
    </submittedName>
</protein>
<comment type="caution">
    <text evidence="2">The sequence shown here is derived from an EMBL/GenBank/DDBJ whole genome shotgun (WGS) entry which is preliminary data.</text>
</comment>
<proteinExistence type="predicted"/>
<keyword evidence="3" id="KW-1185">Reference proteome</keyword>
<dbReference type="PANTHER" id="PTHR22876:SF5">
    <property type="entry name" value="CHROMOSOME 9 OPEN READING FRAME 85"/>
    <property type="match status" value="1"/>
</dbReference>
<dbReference type="EMBL" id="PZQS01000013">
    <property type="protein sequence ID" value="PVD20169.1"/>
    <property type="molecule type" value="Genomic_DNA"/>
</dbReference>
<feature type="compositionally biased region" description="Polar residues" evidence="1">
    <location>
        <begin position="1"/>
        <end position="11"/>
    </location>
</feature>
<dbReference type="OrthoDB" id="250548at2759"/>
<sequence>MSSQRGNTSRARPQKHKNATGFSNTRHDTSIRTKQILQVQQTGLCGRCKEKIAWKVKYKKYKPLSQPATCTKCHQKTVKKAYYTVCQVCAERDGICAKCAQKADIVDPFEEDKQMEAAHQSQLEQELRLLTERQRRSFFRLQEQGKLKGGSTSLDDSCKDISDVQERDVLHDNEDLSDGSNDGYSSEDNEIEHIDGDNNFKEHTSKQC</sequence>
<evidence type="ECO:0000313" key="2">
    <source>
        <dbReference type="EMBL" id="PVD20169.1"/>
    </source>
</evidence>
<accession>A0A2T7NG66</accession>
<evidence type="ECO:0000256" key="1">
    <source>
        <dbReference type="SAM" id="MobiDB-lite"/>
    </source>
</evidence>
<dbReference type="InterPro" id="IPR019351">
    <property type="entry name" value="DUF2039"/>
</dbReference>
<feature type="region of interest" description="Disordered" evidence="1">
    <location>
        <begin position="1"/>
        <end position="27"/>
    </location>
</feature>
<dbReference type="PANTHER" id="PTHR22876">
    <property type="entry name" value="ZGC:101016"/>
    <property type="match status" value="1"/>
</dbReference>
<feature type="region of interest" description="Disordered" evidence="1">
    <location>
        <begin position="165"/>
        <end position="208"/>
    </location>
</feature>
<dbReference type="Pfam" id="PF10217">
    <property type="entry name" value="DUF2039"/>
    <property type="match status" value="1"/>
</dbReference>
<dbReference type="Proteomes" id="UP000245119">
    <property type="component" value="Linkage Group LG13"/>
</dbReference>
<organism evidence="2 3">
    <name type="scientific">Pomacea canaliculata</name>
    <name type="common">Golden apple snail</name>
    <dbReference type="NCBI Taxonomy" id="400727"/>
    <lineage>
        <taxon>Eukaryota</taxon>
        <taxon>Metazoa</taxon>
        <taxon>Spiralia</taxon>
        <taxon>Lophotrochozoa</taxon>
        <taxon>Mollusca</taxon>
        <taxon>Gastropoda</taxon>
        <taxon>Caenogastropoda</taxon>
        <taxon>Architaenioglossa</taxon>
        <taxon>Ampullarioidea</taxon>
        <taxon>Ampullariidae</taxon>
        <taxon>Pomacea</taxon>
    </lineage>
</organism>